<name>A0A174S009_BACT4</name>
<gene>
    <name evidence="1" type="ORF">ERS852557_02017</name>
</gene>
<organism evidence="1 2">
    <name type="scientific">Bacteroides thetaiotaomicron</name>
    <dbReference type="NCBI Taxonomy" id="818"/>
    <lineage>
        <taxon>Bacteria</taxon>
        <taxon>Pseudomonadati</taxon>
        <taxon>Bacteroidota</taxon>
        <taxon>Bacteroidia</taxon>
        <taxon>Bacteroidales</taxon>
        <taxon>Bacteroidaceae</taxon>
        <taxon>Bacteroides</taxon>
    </lineage>
</organism>
<dbReference type="Proteomes" id="UP000095541">
    <property type="component" value="Unassembled WGS sequence"/>
</dbReference>
<dbReference type="AlphaFoldDB" id="A0A174S009"/>
<evidence type="ECO:0000313" key="1">
    <source>
        <dbReference type="EMBL" id="CUP87769.1"/>
    </source>
</evidence>
<evidence type="ECO:0000313" key="2">
    <source>
        <dbReference type="Proteomes" id="UP000095541"/>
    </source>
</evidence>
<protein>
    <submittedName>
        <fullName evidence="1">Uncharacterized protein</fullName>
    </submittedName>
</protein>
<accession>A0A174S009</accession>
<reference evidence="1 2" key="1">
    <citation type="submission" date="2015-09" db="EMBL/GenBank/DDBJ databases">
        <authorList>
            <consortium name="Pathogen Informatics"/>
        </authorList>
    </citation>
    <scope>NUCLEOTIDE SEQUENCE [LARGE SCALE GENOMIC DNA]</scope>
    <source>
        <strain evidence="1 2">2789STDY5834945</strain>
    </source>
</reference>
<proteinExistence type="predicted"/>
<dbReference type="EMBL" id="CZBI01000002">
    <property type="protein sequence ID" value="CUP87769.1"/>
    <property type="molecule type" value="Genomic_DNA"/>
</dbReference>
<sequence>MVLLVSIEYLQKASVGFLHFQGVTILVFPVPQSARWS</sequence>